<dbReference type="PANTHER" id="PTHR21660:SF1">
    <property type="entry name" value="ACYL-COENZYME A THIOESTERASE 13"/>
    <property type="match status" value="1"/>
</dbReference>
<dbReference type="Gene3D" id="3.10.129.10">
    <property type="entry name" value="Hotdog Thioesterase"/>
    <property type="match status" value="1"/>
</dbReference>
<proteinExistence type="inferred from homology"/>
<evidence type="ECO:0000259" key="3">
    <source>
        <dbReference type="Pfam" id="PF03061"/>
    </source>
</evidence>
<keyword evidence="2" id="KW-0378">Hydrolase</keyword>
<evidence type="ECO:0000256" key="1">
    <source>
        <dbReference type="ARBA" id="ARBA00008324"/>
    </source>
</evidence>
<protein>
    <submittedName>
        <fullName evidence="4">Thioesterase</fullName>
    </submittedName>
</protein>
<dbReference type="PANTHER" id="PTHR21660">
    <property type="entry name" value="THIOESTERASE SUPERFAMILY MEMBER-RELATED"/>
    <property type="match status" value="1"/>
</dbReference>
<reference evidence="4" key="2">
    <citation type="submission" date="2020-09" db="EMBL/GenBank/DDBJ databases">
        <authorList>
            <person name="Sun Q."/>
            <person name="Kim S."/>
        </authorList>
    </citation>
    <scope>NUCLEOTIDE SEQUENCE</scope>
    <source>
        <strain evidence="4">KCTC 42590</strain>
    </source>
</reference>
<comment type="caution">
    <text evidence="4">The sequence shown here is derived from an EMBL/GenBank/DDBJ whole genome shotgun (WGS) entry which is preliminary data.</text>
</comment>
<dbReference type="CDD" id="cd03443">
    <property type="entry name" value="PaaI_thioesterase"/>
    <property type="match status" value="1"/>
</dbReference>
<dbReference type="RefSeq" id="WP_191252557.1">
    <property type="nucleotide sequence ID" value="NZ_BNCI01000002.1"/>
</dbReference>
<dbReference type="EMBL" id="BNCI01000002">
    <property type="protein sequence ID" value="GHF25331.1"/>
    <property type="molecule type" value="Genomic_DNA"/>
</dbReference>
<name>A0A919AVC6_9PROT</name>
<sequence>MPKNIKPFAKIPSDDVIKGINPPEGYEPIVSNSPFGWRSGPLFEKKTTDGWLRGFRVLENHCNVGGFCHGGMIMTFADIVMSRAVLEKADRPFVTVRMVTDFTGPAALGDWVTGHARICGLEGSLVSLNGEICVDNTPIAGLNAVFKIMGSNTRVQS</sequence>
<organism evidence="4 5">
    <name type="scientific">Kordiimonas sediminis</name>
    <dbReference type="NCBI Taxonomy" id="1735581"/>
    <lineage>
        <taxon>Bacteria</taxon>
        <taxon>Pseudomonadati</taxon>
        <taxon>Pseudomonadota</taxon>
        <taxon>Alphaproteobacteria</taxon>
        <taxon>Kordiimonadales</taxon>
        <taxon>Kordiimonadaceae</taxon>
        <taxon>Kordiimonas</taxon>
    </lineage>
</organism>
<dbReference type="SUPFAM" id="SSF54637">
    <property type="entry name" value="Thioesterase/thiol ester dehydrase-isomerase"/>
    <property type="match status" value="1"/>
</dbReference>
<dbReference type="InterPro" id="IPR006683">
    <property type="entry name" value="Thioestr_dom"/>
</dbReference>
<dbReference type="Proteomes" id="UP000630923">
    <property type="component" value="Unassembled WGS sequence"/>
</dbReference>
<dbReference type="Pfam" id="PF03061">
    <property type="entry name" value="4HBT"/>
    <property type="match status" value="1"/>
</dbReference>
<keyword evidence="5" id="KW-1185">Reference proteome</keyword>
<dbReference type="InterPro" id="IPR029069">
    <property type="entry name" value="HotDog_dom_sf"/>
</dbReference>
<dbReference type="InterPro" id="IPR039298">
    <property type="entry name" value="ACOT13"/>
</dbReference>
<dbReference type="AlphaFoldDB" id="A0A919AVC6"/>
<evidence type="ECO:0000313" key="4">
    <source>
        <dbReference type="EMBL" id="GHF25331.1"/>
    </source>
</evidence>
<evidence type="ECO:0000313" key="5">
    <source>
        <dbReference type="Proteomes" id="UP000630923"/>
    </source>
</evidence>
<comment type="similarity">
    <text evidence="1">Belongs to the thioesterase PaaI family.</text>
</comment>
<reference evidence="4" key="1">
    <citation type="journal article" date="2014" name="Int. J. Syst. Evol. Microbiol.">
        <title>Complete genome sequence of Corynebacterium casei LMG S-19264T (=DSM 44701T), isolated from a smear-ripened cheese.</title>
        <authorList>
            <consortium name="US DOE Joint Genome Institute (JGI-PGF)"/>
            <person name="Walter F."/>
            <person name="Albersmeier A."/>
            <person name="Kalinowski J."/>
            <person name="Ruckert C."/>
        </authorList>
    </citation>
    <scope>NUCLEOTIDE SEQUENCE</scope>
    <source>
        <strain evidence="4">KCTC 42590</strain>
    </source>
</reference>
<accession>A0A919AVC6</accession>
<gene>
    <name evidence="4" type="ORF">GCM10017044_20140</name>
</gene>
<evidence type="ECO:0000256" key="2">
    <source>
        <dbReference type="ARBA" id="ARBA00022801"/>
    </source>
</evidence>
<dbReference type="GO" id="GO:0047617">
    <property type="term" value="F:fatty acyl-CoA hydrolase activity"/>
    <property type="evidence" value="ECO:0007669"/>
    <property type="project" value="InterPro"/>
</dbReference>
<feature type="domain" description="Thioesterase" evidence="3">
    <location>
        <begin position="65"/>
        <end position="134"/>
    </location>
</feature>